<proteinExistence type="predicted"/>
<sequence length="88" mass="9677">MPHRDLEIHRRTAALVMNLLNQMKCELSSLYMGGRDNATECNQVLTLELVDGRAEGHTQVLGLTGFAHSKKTGKNPAMIESTGSHEKS</sequence>
<evidence type="ECO:0000313" key="2">
    <source>
        <dbReference type="Proteomes" id="UP001497522"/>
    </source>
</evidence>
<dbReference type="Proteomes" id="UP001497522">
    <property type="component" value="Chromosome 12"/>
</dbReference>
<organism evidence="1 2">
    <name type="scientific">Sphagnum jensenii</name>
    <dbReference type="NCBI Taxonomy" id="128206"/>
    <lineage>
        <taxon>Eukaryota</taxon>
        <taxon>Viridiplantae</taxon>
        <taxon>Streptophyta</taxon>
        <taxon>Embryophyta</taxon>
        <taxon>Bryophyta</taxon>
        <taxon>Sphagnophytina</taxon>
        <taxon>Sphagnopsida</taxon>
        <taxon>Sphagnales</taxon>
        <taxon>Sphagnaceae</taxon>
        <taxon>Sphagnum</taxon>
    </lineage>
</organism>
<accession>A0ABP1AIA0</accession>
<reference evidence="1" key="1">
    <citation type="submission" date="2024-03" db="EMBL/GenBank/DDBJ databases">
        <authorList>
            <consortium name="ELIXIR-Norway"/>
            <consortium name="Elixir Norway"/>
        </authorList>
    </citation>
    <scope>NUCLEOTIDE SEQUENCE</scope>
</reference>
<keyword evidence="2" id="KW-1185">Reference proteome</keyword>
<gene>
    <name evidence="1" type="ORF">CSSPJE1EN2_LOCUS5258</name>
</gene>
<name>A0ABP1AIA0_9BRYO</name>
<dbReference type="EMBL" id="OZ023713">
    <property type="protein sequence ID" value="CAK9862263.1"/>
    <property type="molecule type" value="Genomic_DNA"/>
</dbReference>
<evidence type="ECO:0000313" key="1">
    <source>
        <dbReference type="EMBL" id="CAK9862263.1"/>
    </source>
</evidence>
<protein>
    <submittedName>
        <fullName evidence="1">Uncharacterized protein</fullName>
    </submittedName>
</protein>